<proteinExistence type="predicted"/>
<organism evidence="1 2">
    <name type="scientific">Persicobacter psychrovividus</name>
    <dbReference type="NCBI Taxonomy" id="387638"/>
    <lineage>
        <taxon>Bacteria</taxon>
        <taxon>Pseudomonadati</taxon>
        <taxon>Bacteroidota</taxon>
        <taxon>Cytophagia</taxon>
        <taxon>Cytophagales</taxon>
        <taxon>Persicobacteraceae</taxon>
        <taxon>Persicobacter</taxon>
    </lineage>
</organism>
<dbReference type="Proteomes" id="UP001354989">
    <property type="component" value="Chromosome"/>
</dbReference>
<gene>
    <name evidence="1" type="ORF">PEPS_01980</name>
</gene>
<sequence length="38" mass="4530">MKLSQHYFLAIEANTPEYFRNAAKVKPLYVAVFERMRP</sequence>
<accession>A0ABM7VAH5</accession>
<reference evidence="1 2" key="1">
    <citation type="submission" date="2021-12" db="EMBL/GenBank/DDBJ databases">
        <title>Genome sequencing of bacteria with rrn-lacking chromosome and rrn-plasmid.</title>
        <authorList>
            <person name="Anda M."/>
            <person name="Iwasaki W."/>
        </authorList>
    </citation>
    <scope>NUCLEOTIDE SEQUENCE [LARGE SCALE GENOMIC DNA]</scope>
    <source>
        <strain evidence="1 2">NBRC 101262</strain>
    </source>
</reference>
<protein>
    <submittedName>
        <fullName evidence="1">Uncharacterized protein</fullName>
    </submittedName>
</protein>
<evidence type="ECO:0000313" key="1">
    <source>
        <dbReference type="EMBL" id="BDC97917.1"/>
    </source>
</evidence>
<keyword evidence="2" id="KW-1185">Reference proteome</keyword>
<name>A0ABM7VAH5_9BACT</name>
<evidence type="ECO:0000313" key="2">
    <source>
        <dbReference type="Proteomes" id="UP001354989"/>
    </source>
</evidence>
<dbReference type="EMBL" id="AP025292">
    <property type="protein sequence ID" value="BDC97917.1"/>
    <property type="molecule type" value="Genomic_DNA"/>
</dbReference>